<dbReference type="Gene3D" id="3.30.428.10">
    <property type="entry name" value="HIT-like"/>
    <property type="match status" value="1"/>
</dbReference>
<dbReference type="PRINTS" id="PR00332">
    <property type="entry name" value="HISTRIAD"/>
</dbReference>
<dbReference type="PANTHER" id="PTHR46648">
    <property type="entry name" value="HIT FAMILY PROTEIN 1"/>
    <property type="match status" value="1"/>
</dbReference>
<dbReference type="GO" id="GO:0009117">
    <property type="term" value="P:nucleotide metabolic process"/>
    <property type="evidence" value="ECO:0007669"/>
    <property type="project" value="TreeGrafter"/>
</dbReference>
<keyword evidence="3" id="KW-0378">Hydrolase</keyword>
<organism evidence="3 4">
    <name type="scientific">Candidatus Woesebacteria bacterium GW2011_GWA1_39_21</name>
    <dbReference type="NCBI Taxonomy" id="1618550"/>
    <lineage>
        <taxon>Bacteria</taxon>
        <taxon>Candidatus Woeseibacteriota</taxon>
    </lineage>
</organism>
<dbReference type="PANTHER" id="PTHR46648:SF1">
    <property type="entry name" value="ADENOSINE 5'-MONOPHOSPHORAMIDASE HNT1"/>
    <property type="match status" value="1"/>
</dbReference>
<dbReference type="STRING" id="1618550.UT39_C0018G0032"/>
<comment type="caution">
    <text evidence="3">The sequence shown here is derived from an EMBL/GenBank/DDBJ whole genome shotgun (WGS) entry which is preliminary data.</text>
</comment>
<protein>
    <submittedName>
        <fullName evidence="3">Histidine triad (HIT) family hydrolase</fullName>
    </submittedName>
</protein>
<evidence type="ECO:0000313" key="4">
    <source>
        <dbReference type="Proteomes" id="UP000034246"/>
    </source>
</evidence>
<sequence>MDKNCVFCKIVKGKIPCHKVWEDEKHIAFLSIFPNTEGFTVVATKKHLPSYPFENSDKVLTDLVIASKKTAKVLDNYFTDVGRCGMFFEGFGVDHIHSKLFPMHGTADMAKWKPIESNMPEVYFDKYPGYLSSHNSKRANDEKLSKLAEKIRKSVTRKK</sequence>
<accession>A0A0G0N2T2</accession>
<evidence type="ECO:0000313" key="3">
    <source>
        <dbReference type="EMBL" id="KKR10559.1"/>
    </source>
</evidence>
<dbReference type="Proteomes" id="UP000034246">
    <property type="component" value="Unassembled WGS sequence"/>
</dbReference>
<evidence type="ECO:0000256" key="1">
    <source>
        <dbReference type="PROSITE-ProRule" id="PRU00464"/>
    </source>
</evidence>
<reference evidence="3 4" key="1">
    <citation type="journal article" date="2015" name="Nature">
        <title>rRNA introns, odd ribosomes, and small enigmatic genomes across a large radiation of phyla.</title>
        <authorList>
            <person name="Brown C.T."/>
            <person name="Hug L.A."/>
            <person name="Thomas B.C."/>
            <person name="Sharon I."/>
            <person name="Castelle C.J."/>
            <person name="Singh A."/>
            <person name="Wilkins M.J."/>
            <person name="Williams K.H."/>
            <person name="Banfield J.F."/>
        </authorList>
    </citation>
    <scope>NUCLEOTIDE SEQUENCE [LARGE SCALE GENOMIC DNA]</scope>
</reference>
<dbReference type="InterPro" id="IPR011146">
    <property type="entry name" value="HIT-like"/>
</dbReference>
<comment type="caution">
    <text evidence="1">Lacks conserved residue(s) required for the propagation of feature annotation.</text>
</comment>
<dbReference type="PROSITE" id="PS51084">
    <property type="entry name" value="HIT_2"/>
    <property type="match status" value="1"/>
</dbReference>
<name>A0A0G0N2T2_9BACT</name>
<dbReference type="AlphaFoldDB" id="A0A0G0N2T2"/>
<proteinExistence type="predicted"/>
<dbReference type="SUPFAM" id="SSF54197">
    <property type="entry name" value="HIT-like"/>
    <property type="match status" value="1"/>
</dbReference>
<dbReference type="GO" id="GO:0016787">
    <property type="term" value="F:hydrolase activity"/>
    <property type="evidence" value="ECO:0007669"/>
    <property type="project" value="UniProtKB-KW"/>
</dbReference>
<dbReference type="EMBL" id="LBWP01000018">
    <property type="protein sequence ID" value="KKR10559.1"/>
    <property type="molecule type" value="Genomic_DNA"/>
</dbReference>
<dbReference type="Pfam" id="PF01230">
    <property type="entry name" value="HIT"/>
    <property type="match status" value="1"/>
</dbReference>
<dbReference type="PATRIC" id="fig|1618550.3.peg.963"/>
<evidence type="ECO:0000259" key="2">
    <source>
        <dbReference type="PROSITE" id="PS51084"/>
    </source>
</evidence>
<dbReference type="InterPro" id="IPR001310">
    <property type="entry name" value="Histidine_triad_HIT"/>
</dbReference>
<dbReference type="InterPro" id="IPR036265">
    <property type="entry name" value="HIT-like_sf"/>
</dbReference>
<gene>
    <name evidence="3" type="ORF">UT39_C0018G0032</name>
</gene>
<feature type="domain" description="HIT" evidence="2">
    <location>
        <begin position="6"/>
        <end position="111"/>
    </location>
</feature>